<dbReference type="SUPFAM" id="SSF47240">
    <property type="entry name" value="Ferritin-like"/>
    <property type="match status" value="1"/>
</dbReference>
<sequence>MGSFRQKTSLRNDKERRNHAMINQHPIFLGGERKTFDSLNKHYPKIFELYKQQKAQDWSEDEFPFEQSRLDFESVPASMSGVMLEILKWQWEADTQVAKSLAFAFAPFISDDIYATAIMKQSEIENLHALTYSEIVRQCIKNPETILDEINQNVAVQDRLKTVNRVLEELLDEGINYRLSYVRDSLLDKDPLHFHKVILKGLFAVTALEGISFMASFACTFALDAQDKFQGIAQAVQKIMLDEILHTKIDIEVLKETLRDDEWQKAFQQILPEIKVILDEVVESEEKWSYYIFSEGRAVVGLNTKLLHEWVYYNAAPLYDMFGIPRDFVAPKEPPLKYMIKKMEIDKEQNANQEQQNGAYLLNTVVDDLNSGFLEVP</sequence>
<dbReference type="InterPro" id="IPR033909">
    <property type="entry name" value="RNR_small"/>
</dbReference>
<comment type="cofactor">
    <cofactor evidence="1">
        <name>Fe cation</name>
        <dbReference type="ChEBI" id="CHEBI:24875"/>
    </cofactor>
</comment>
<keyword evidence="4" id="KW-0479">Metal-binding</keyword>
<dbReference type="GO" id="GO:0046872">
    <property type="term" value="F:metal ion binding"/>
    <property type="evidence" value="ECO:0007669"/>
    <property type="project" value="UniProtKB-KW"/>
</dbReference>
<evidence type="ECO:0000256" key="3">
    <source>
        <dbReference type="ARBA" id="ARBA00012274"/>
    </source>
</evidence>
<dbReference type="EMBL" id="KM657822">
    <property type="protein sequence ID" value="AIW02373.1"/>
    <property type="molecule type" value="Genomic_DNA"/>
</dbReference>
<comment type="similarity">
    <text evidence="2">Belongs to the ribonucleoside diphosphate reductase small chain family.</text>
</comment>
<evidence type="ECO:0000256" key="1">
    <source>
        <dbReference type="ARBA" id="ARBA00001962"/>
    </source>
</evidence>
<dbReference type="GO" id="GO:0009263">
    <property type="term" value="P:deoxyribonucleotide biosynthetic process"/>
    <property type="evidence" value="ECO:0007669"/>
    <property type="project" value="InterPro"/>
</dbReference>
<dbReference type="UniPathway" id="UPA00326"/>
<dbReference type="GO" id="GO:0004748">
    <property type="term" value="F:ribonucleoside-diphosphate reductase activity, thioredoxin disulfide as acceptor"/>
    <property type="evidence" value="ECO:0007669"/>
    <property type="project" value="UniProtKB-EC"/>
</dbReference>
<dbReference type="Pfam" id="PF00268">
    <property type="entry name" value="Ribonuc_red_sm"/>
    <property type="match status" value="1"/>
</dbReference>
<dbReference type="PANTHER" id="PTHR23409:SF18">
    <property type="entry name" value="RIBONUCLEOSIDE-DIPHOSPHATE REDUCTASE SUBUNIT M2"/>
    <property type="match status" value="1"/>
</dbReference>
<reference evidence="7 8" key="1">
    <citation type="submission" date="2014-09" db="EMBL/GenBank/DDBJ databases">
        <title>Genome of Escherichia coli infecting bacteriophage vB_EcoM-VpaE1.</title>
        <authorList>
            <person name="Truncaite L."/>
            <person name="Simoliunas E."/>
            <person name="Zajanckauskaite A."/>
            <person name="Kaliniene L."/>
            <person name="Vilkaityte M."/>
            <person name="Meskys R."/>
        </authorList>
    </citation>
    <scope>NUCLEOTIDE SEQUENCE [LARGE SCALE GENOMIC DNA]</scope>
    <source>
        <strain evidence="7">VpaE1</strain>
    </source>
</reference>
<evidence type="ECO:0000313" key="8">
    <source>
        <dbReference type="Proteomes" id="UP000030212"/>
    </source>
</evidence>
<accession>A0A0A0RKQ4</accession>
<organism evidence="7 8">
    <name type="scientific">Escherichia phage vB_EcoM-VpaE1</name>
    <dbReference type="NCBI Taxonomy" id="1555238"/>
    <lineage>
        <taxon>Viruses</taxon>
        <taxon>Duplodnaviria</taxon>
        <taxon>Heunggongvirae</taxon>
        <taxon>Uroviricota</taxon>
        <taxon>Caudoviricetes</taxon>
        <taxon>Andersonviridae</taxon>
        <taxon>Ounavirinae</taxon>
        <taxon>Felixounavirus</taxon>
        <taxon>Felixounavirus VpaE1</taxon>
    </lineage>
</organism>
<gene>
    <name evidence="7" type="ORF">VpaE1_113</name>
</gene>
<protein>
    <recommendedName>
        <fullName evidence="3">ribonucleoside-diphosphate reductase</fullName>
        <ecNumber evidence="3">1.17.4.1</ecNumber>
    </recommendedName>
</protein>
<dbReference type="GeneID" id="24722131"/>
<evidence type="ECO:0000256" key="5">
    <source>
        <dbReference type="ARBA" id="ARBA00023002"/>
    </source>
</evidence>
<evidence type="ECO:0000256" key="6">
    <source>
        <dbReference type="ARBA" id="ARBA00023004"/>
    </source>
</evidence>
<dbReference type="RefSeq" id="YP_009147382.1">
    <property type="nucleotide sequence ID" value="NC_027337.1"/>
</dbReference>
<evidence type="ECO:0000256" key="4">
    <source>
        <dbReference type="ARBA" id="ARBA00022723"/>
    </source>
</evidence>
<dbReference type="InterPro" id="IPR012348">
    <property type="entry name" value="RNR-like"/>
</dbReference>
<dbReference type="InterPro" id="IPR009078">
    <property type="entry name" value="Ferritin-like_SF"/>
</dbReference>
<dbReference type="PANTHER" id="PTHR23409">
    <property type="entry name" value="RIBONUCLEOSIDE-DIPHOSPHATE REDUCTASE SMALL CHAIN"/>
    <property type="match status" value="1"/>
</dbReference>
<dbReference type="InterPro" id="IPR000358">
    <property type="entry name" value="RNR_small_fam"/>
</dbReference>
<name>A0A0A0RKQ4_9CAUD</name>
<keyword evidence="8" id="KW-1185">Reference proteome</keyword>
<keyword evidence="5" id="KW-0560">Oxidoreductase</keyword>
<evidence type="ECO:0000313" key="7">
    <source>
        <dbReference type="EMBL" id="AIW02373.1"/>
    </source>
</evidence>
<dbReference type="KEGG" id="vg:24722131"/>
<dbReference type="EC" id="1.17.4.1" evidence="3"/>
<dbReference type="OrthoDB" id="4477at10239"/>
<dbReference type="Proteomes" id="UP000030212">
    <property type="component" value="Genome"/>
</dbReference>
<dbReference type="Gene3D" id="1.10.620.20">
    <property type="entry name" value="Ribonucleotide Reductase, subunit A"/>
    <property type="match status" value="1"/>
</dbReference>
<evidence type="ECO:0000256" key="2">
    <source>
        <dbReference type="ARBA" id="ARBA00009303"/>
    </source>
</evidence>
<dbReference type="CDD" id="cd01049">
    <property type="entry name" value="RNRR2"/>
    <property type="match status" value="1"/>
</dbReference>
<keyword evidence="6" id="KW-0408">Iron</keyword>
<proteinExistence type="inferred from homology"/>